<feature type="region of interest" description="Disordered" evidence="1">
    <location>
        <begin position="160"/>
        <end position="191"/>
    </location>
</feature>
<reference evidence="3 4" key="1">
    <citation type="journal article" date="2021" name="Elife">
        <title>Chloroplast acquisition without the gene transfer in kleptoplastic sea slugs, Plakobranchus ocellatus.</title>
        <authorList>
            <person name="Maeda T."/>
            <person name="Takahashi S."/>
            <person name="Yoshida T."/>
            <person name="Shimamura S."/>
            <person name="Takaki Y."/>
            <person name="Nagai Y."/>
            <person name="Toyoda A."/>
            <person name="Suzuki Y."/>
            <person name="Arimoto A."/>
            <person name="Ishii H."/>
            <person name="Satoh N."/>
            <person name="Nishiyama T."/>
            <person name="Hasebe M."/>
            <person name="Maruyama T."/>
            <person name="Minagawa J."/>
            <person name="Obokata J."/>
            <person name="Shigenobu S."/>
        </authorList>
    </citation>
    <scope>NUCLEOTIDE SEQUENCE [LARGE SCALE GENOMIC DNA]</scope>
</reference>
<gene>
    <name evidence="3" type="ORF">PoB_005919200</name>
</gene>
<organism evidence="3 4">
    <name type="scientific">Plakobranchus ocellatus</name>
    <dbReference type="NCBI Taxonomy" id="259542"/>
    <lineage>
        <taxon>Eukaryota</taxon>
        <taxon>Metazoa</taxon>
        <taxon>Spiralia</taxon>
        <taxon>Lophotrochozoa</taxon>
        <taxon>Mollusca</taxon>
        <taxon>Gastropoda</taxon>
        <taxon>Heterobranchia</taxon>
        <taxon>Euthyneura</taxon>
        <taxon>Panpulmonata</taxon>
        <taxon>Sacoglossa</taxon>
        <taxon>Placobranchoidea</taxon>
        <taxon>Plakobranchidae</taxon>
        <taxon>Plakobranchus</taxon>
    </lineage>
</organism>
<dbReference type="Gene3D" id="2.30.29.30">
    <property type="entry name" value="Pleckstrin-homology domain (PH domain)/Phosphotyrosine-binding domain (PTB)"/>
    <property type="match status" value="1"/>
</dbReference>
<dbReference type="SMART" id="SM00233">
    <property type="entry name" value="PH"/>
    <property type="match status" value="1"/>
</dbReference>
<accession>A0AAV4CM63</accession>
<proteinExistence type="predicted"/>
<dbReference type="Pfam" id="PF00169">
    <property type="entry name" value="PH"/>
    <property type="match status" value="1"/>
</dbReference>
<keyword evidence="4" id="KW-1185">Reference proteome</keyword>
<dbReference type="AlphaFoldDB" id="A0AAV4CM63"/>
<comment type="caution">
    <text evidence="3">The sequence shown here is derived from an EMBL/GenBank/DDBJ whole genome shotgun (WGS) entry which is preliminary data.</text>
</comment>
<evidence type="ECO:0000256" key="1">
    <source>
        <dbReference type="SAM" id="MobiDB-lite"/>
    </source>
</evidence>
<dbReference type="InterPro" id="IPR001849">
    <property type="entry name" value="PH_domain"/>
</dbReference>
<name>A0AAV4CM63_9GAST</name>
<dbReference type="InterPro" id="IPR011993">
    <property type="entry name" value="PH-like_dom_sf"/>
</dbReference>
<dbReference type="PROSITE" id="PS50003">
    <property type="entry name" value="PH_DOMAIN"/>
    <property type="match status" value="1"/>
</dbReference>
<dbReference type="Proteomes" id="UP000735302">
    <property type="component" value="Unassembled WGS sequence"/>
</dbReference>
<evidence type="ECO:0000313" key="3">
    <source>
        <dbReference type="EMBL" id="GFO32687.1"/>
    </source>
</evidence>
<dbReference type="SUPFAM" id="SSF50729">
    <property type="entry name" value="PH domain-like"/>
    <property type="match status" value="1"/>
</dbReference>
<sequence length="191" mass="21528">MDGREHTLRVKREGYIGLKEFWWNPWYYPKRWVVIANGQVEFYEYLAAHDFVCFSTAKLEKATIEKNGDSNIKIDCGGIKTFDLRASSAQDRDNWFNALKSAQAEAKGAAEEGQGNKDIQKQDTVTIQMEQASDFAQAQSHTKHPVKEFNTVSTARLHGHSQIQGCERPETKIPAKPKPISPGVRCSGDLL</sequence>
<evidence type="ECO:0000259" key="2">
    <source>
        <dbReference type="PROSITE" id="PS50003"/>
    </source>
</evidence>
<protein>
    <submittedName>
        <fullName evidence="3">Oxysterol-binding protein</fullName>
    </submittedName>
</protein>
<feature type="domain" description="PH" evidence="2">
    <location>
        <begin position="9"/>
        <end position="104"/>
    </location>
</feature>
<evidence type="ECO:0000313" key="4">
    <source>
        <dbReference type="Proteomes" id="UP000735302"/>
    </source>
</evidence>
<dbReference type="EMBL" id="BLXT01006675">
    <property type="protein sequence ID" value="GFO32687.1"/>
    <property type="molecule type" value="Genomic_DNA"/>
</dbReference>